<dbReference type="EMBL" id="CP097508">
    <property type="protein sequence ID" value="URE13942.1"/>
    <property type="molecule type" value="Genomic_DNA"/>
</dbReference>
<protein>
    <submittedName>
        <fullName evidence="1">Tic20-like protein</fullName>
    </submittedName>
</protein>
<accession>A0A9E7KDI7</accession>
<proteinExistence type="predicted"/>
<name>A0A9E7KDI7_9LILI</name>
<evidence type="ECO:0000313" key="2">
    <source>
        <dbReference type="Proteomes" id="UP001055439"/>
    </source>
</evidence>
<dbReference type="AlphaFoldDB" id="A0A9E7KDI7"/>
<sequence>MLFVLKLGRAIMHLSNVLPSLQSDHGSLSHMMPFFPKLCTARPRNCIVPRASNDVSWSYRYPPMTKKPSGGGEL</sequence>
<dbReference type="Proteomes" id="UP001055439">
    <property type="component" value="Chromosome 6"/>
</dbReference>
<reference evidence="1" key="1">
    <citation type="submission" date="2022-05" db="EMBL/GenBank/DDBJ databases">
        <title>The Musa troglodytarum L. genome provides insights into the mechanism of non-climacteric behaviour and enrichment of carotenoids.</title>
        <authorList>
            <person name="Wang J."/>
        </authorList>
    </citation>
    <scope>NUCLEOTIDE SEQUENCE</scope>
    <source>
        <tissue evidence="1">Leaf</tissue>
    </source>
</reference>
<evidence type="ECO:0000313" key="1">
    <source>
        <dbReference type="EMBL" id="URE13942.1"/>
    </source>
</evidence>
<gene>
    <name evidence="1" type="ORF">MUK42_29205</name>
</gene>
<dbReference type="OrthoDB" id="10584600at2759"/>
<organism evidence="1 2">
    <name type="scientific">Musa troglodytarum</name>
    <name type="common">fe'i banana</name>
    <dbReference type="NCBI Taxonomy" id="320322"/>
    <lineage>
        <taxon>Eukaryota</taxon>
        <taxon>Viridiplantae</taxon>
        <taxon>Streptophyta</taxon>
        <taxon>Embryophyta</taxon>
        <taxon>Tracheophyta</taxon>
        <taxon>Spermatophyta</taxon>
        <taxon>Magnoliopsida</taxon>
        <taxon>Liliopsida</taxon>
        <taxon>Zingiberales</taxon>
        <taxon>Musaceae</taxon>
        <taxon>Musa</taxon>
    </lineage>
</organism>
<keyword evidence="2" id="KW-1185">Reference proteome</keyword>